<gene>
    <name evidence="2" type="ORF">QJ048_07800</name>
</gene>
<evidence type="ECO:0008006" key="4">
    <source>
        <dbReference type="Google" id="ProtNLM"/>
    </source>
</evidence>
<proteinExistence type="predicted"/>
<accession>A0ABT6RB76</accession>
<sequence length="252" mass="27663">MNRILLAIALLTSFFSLNAQNRGLWQVGAYTNVLAFNPKANNGNFIRAVSTGAEDAISSNAFQWSVGGSVERALNKRLFVSSGISFSQFQTSTFNQSGIGSYPFYALVNKNQNQVEYASVDRIYTVRKYLGVPLEVRFEPPHPKNGAFYLKASITTQFAVGKSLTEITMSDSSAYSGSISLPKHYDNTRDVFCSGYAGMGFRIGRLEHLNGRMEVGVPVPFTSTAGAYRLRAGIMASGTLYYPLSKKIKHSK</sequence>
<feature type="signal peptide" evidence="1">
    <location>
        <begin position="1"/>
        <end position="19"/>
    </location>
</feature>
<keyword evidence="1" id="KW-0732">Signal</keyword>
<dbReference type="RefSeq" id="WP_282333788.1">
    <property type="nucleotide sequence ID" value="NZ_JASBRG010000005.1"/>
</dbReference>
<protein>
    <recommendedName>
        <fullName evidence="4">Outer membrane protein beta-barrel domain-containing protein</fullName>
    </recommendedName>
</protein>
<keyword evidence="3" id="KW-1185">Reference proteome</keyword>
<reference evidence="2 3" key="1">
    <citation type="submission" date="2023-05" db="EMBL/GenBank/DDBJ databases">
        <title>Genome sequence of Pinibacter sp. MAH-24.</title>
        <authorList>
            <person name="Huq M.A."/>
        </authorList>
    </citation>
    <scope>NUCLEOTIDE SEQUENCE [LARGE SCALE GENOMIC DNA]</scope>
    <source>
        <strain evidence="2 3">MAH-24</strain>
    </source>
</reference>
<organism evidence="2 3">
    <name type="scientific">Pinibacter soli</name>
    <dbReference type="NCBI Taxonomy" id="3044211"/>
    <lineage>
        <taxon>Bacteria</taxon>
        <taxon>Pseudomonadati</taxon>
        <taxon>Bacteroidota</taxon>
        <taxon>Chitinophagia</taxon>
        <taxon>Chitinophagales</taxon>
        <taxon>Chitinophagaceae</taxon>
        <taxon>Pinibacter</taxon>
    </lineage>
</organism>
<feature type="chain" id="PRO_5047020313" description="Outer membrane protein beta-barrel domain-containing protein" evidence="1">
    <location>
        <begin position="20"/>
        <end position="252"/>
    </location>
</feature>
<dbReference type="EMBL" id="JASBRG010000005">
    <property type="protein sequence ID" value="MDI3319671.1"/>
    <property type="molecule type" value="Genomic_DNA"/>
</dbReference>
<name>A0ABT6RB76_9BACT</name>
<evidence type="ECO:0000256" key="1">
    <source>
        <dbReference type="SAM" id="SignalP"/>
    </source>
</evidence>
<comment type="caution">
    <text evidence="2">The sequence shown here is derived from an EMBL/GenBank/DDBJ whole genome shotgun (WGS) entry which is preliminary data.</text>
</comment>
<dbReference type="Proteomes" id="UP001226434">
    <property type="component" value="Unassembled WGS sequence"/>
</dbReference>
<evidence type="ECO:0000313" key="2">
    <source>
        <dbReference type="EMBL" id="MDI3319671.1"/>
    </source>
</evidence>
<evidence type="ECO:0000313" key="3">
    <source>
        <dbReference type="Proteomes" id="UP001226434"/>
    </source>
</evidence>